<accession>A0AB39XCN5</accession>
<dbReference type="REBASE" id="858729">
    <property type="entry name" value="PspPP1MAORF5105P"/>
</dbReference>
<dbReference type="Pfam" id="PF22522">
    <property type="entry name" value="DUF6998"/>
    <property type="match status" value="1"/>
</dbReference>
<dbReference type="RefSeq" id="WP_258306677.1">
    <property type="nucleotide sequence ID" value="NZ_CP165718.1"/>
</dbReference>
<sequence length="153" mass="17111">MSMIDHDKFRTLVKQLYATVNELETMFPGRHFTPDGHMVGSLGECIVADAYNLELKAASNKGYDAVTETGLEVEIKATQSKSVAFRSQPQHTIIIKILRDGTFEEIYNGPGALVWDQFTGKRLPSNGQFQISLNKLRQLNQTVAQSDRVPRAI</sequence>
<proteinExistence type="predicted"/>
<reference evidence="2" key="1">
    <citation type="submission" date="2024-07" db="EMBL/GenBank/DDBJ databases">
        <title>Whole genome sequence of bacterial strains from algal surface.</title>
        <authorList>
            <person name="Kumar P."/>
        </authorList>
    </citation>
    <scope>NUCLEOTIDE SEQUENCE</scope>
    <source>
        <strain evidence="2">PP-1MA</strain>
    </source>
</reference>
<dbReference type="AlphaFoldDB" id="A0AB39XCN5"/>
<protein>
    <recommendedName>
        <fullName evidence="1">DUF6998 domain-containing protein</fullName>
    </recommendedName>
</protein>
<evidence type="ECO:0000313" key="2">
    <source>
        <dbReference type="EMBL" id="XDV10562.1"/>
    </source>
</evidence>
<gene>
    <name evidence="2" type="ORF">AB8S08_05105</name>
</gene>
<evidence type="ECO:0000259" key="1">
    <source>
        <dbReference type="Pfam" id="PF22522"/>
    </source>
</evidence>
<dbReference type="InterPro" id="IPR054267">
    <property type="entry name" value="DUF6998"/>
</dbReference>
<name>A0AB39XCN5_9GAMM</name>
<dbReference type="EMBL" id="CP165718">
    <property type="protein sequence ID" value="XDV10562.1"/>
    <property type="molecule type" value="Genomic_DNA"/>
</dbReference>
<feature type="domain" description="DUF6998" evidence="1">
    <location>
        <begin position="14"/>
        <end position="149"/>
    </location>
</feature>
<organism evidence="2">
    <name type="scientific">Pseudidiomarina sp. PP-1MA</name>
    <dbReference type="NCBI Taxonomy" id="3237706"/>
    <lineage>
        <taxon>Bacteria</taxon>
        <taxon>Pseudomonadati</taxon>
        <taxon>Pseudomonadota</taxon>
        <taxon>Gammaproteobacteria</taxon>
        <taxon>Alteromonadales</taxon>
        <taxon>Idiomarinaceae</taxon>
        <taxon>Pseudidiomarina</taxon>
    </lineage>
</organism>